<dbReference type="Proteomes" id="UP000288351">
    <property type="component" value="Unassembled WGS sequence"/>
</dbReference>
<comment type="caution">
    <text evidence="2">The sequence shown here is derived from an EMBL/GenBank/DDBJ whole genome shotgun (WGS) entry which is preliminary data.</text>
</comment>
<dbReference type="AlphaFoldDB" id="A0A401RCT2"/>
<organism evidence="2 3">
    <name type="scientific">Streptomyces noursei</name>
    <name type="common">Streptomyces albulus</name>
    <dbReference type="NCBI Taxonomy" id="1971"/>
    <lineage>
        <taxon>Bacteria</taxon>
        <taxon>Bacillati</taxon>
        <taxon>Actinomycetota</taxon>
        <taxon>Actinomycetes</taxon>
        <taxon>Kitasatosporales</taxon>
        <taxon>Streptomycetaceae</taxon>
        <taxon>Streptomyces</taxon>
    </lineage>
</organism>
<feature type="region of interest" description="Disordered" evidence="1">
    <location>
        <begin position="76"/>
        <end position="121"/>
    </location>
</feature>
<accession>A0A401RCT2</accession>
<sequence>MNLTNLHRRLLADVLAIGTPYPLVITGGYAVQAHGLVNRLSQDMDVATENPAPIDEIIHTVGDGLSARGWGIRHIESSPLSGRLTPPIPPRARSARSTSSRKRSGPRPRLPSTVRCSRWTT</sequence>
<evidence type="ECO:0000313" key="2">
    <source>
        <dbReference type="EMBL" id="GCB95425.1"/>
    </source>
</evidence>
<reference evidence="2 3" key="1">
    <citation type="journal article" date="2019" name="Microbiol. Resour. Announc.">
        <title>Draft Genome Sequence of the Most Traditional epsilon-Poly-l-Lysine Producer, Streptomyces albulus NBRC14147.</title>
        <authorList>
            <person name="Yamanaka K."/>
            <person name="Hamano Y."/>
        </authorList>
    </citation>
    <scope>NUCLEOTIDE SEQUENCE [LARGE SCALE GENOMIC DNA]</scope>
    <source>
        <strain evidence="2 3">NBRC 14147</strain>
    </source>
</reference>
<protein>
    <recommendedName>
        <fullName evidence="4">Nucleotidyl transferase AbiEii toxin, Type IV TA system</fullName>
    </recommendedName>
</protein>
<evidence type="ECO:0000256" key="1">
    <source>
        <dbReference type="SAM" id="MobiDB-lite"/>
    </source>
</evidence>
<name>A0A401RCT2_STRNR</name>
<proteinExistence type="predicted"/>
<evidence type="ECO:0000313" key="3">
    <source>
        <dbReference type="Proteomes" id="UP000288351"/>
    </source>
</evidence>
<dbReference type="EMBL" id="BHXC01000007">
    <property type="protein sequence ID" value="GCB95425.1"/>
    <property type="molecule type" value="Genomic_DNA"/>
</dbReference>
<evidence type="ECO:0008006" key="4">
    <source>
        <dbReference type="Google" id="ProtNLM"/>
    </source>
</evidence>
<gene>
    <name evidence="2" type="ORF">SALB_08229</name>
</gene>